<reference evidence="3" key="2">
    <citation type="submission" date="2023-05" db="EMBL/GenBank/DDBJ databases">
        <authorList>
            <consortium name="Lawrence Berkeley National Laboratory"/>
            <person name="Steindorff A."/>
            <person name="Hensen N."/>
            <person name="Bonometti L."/>
            <person name="Westerberg I."/>
            <person name="Brannstrom I.O."/>
            <person name="Guillou S."/>
            <person name="Cros-Aarteil S."/>
            <person name="Calhoun S."/>
            <person name="Haridas S."/>
            <person name="Kuo A."/>
            <person name="Mondo S."/>
            <person name="Pangilinan J."/>
            <person name="Riley R."/>
            <person name="Labutti K."/>
            <person name="Andreopoulos B."/>
            <person name="Lipzen A."/>
            <person name="Chen C."/>
            <person name="Yanf M."/>
            <person name="Daum C."/>
            <person name="Ng V."/>
            <person name="Clum A."/>
            <person name="Ohm R."/>
            <person name="Martin F."/>
            <person name="Silar P."/>
            <person name="Natvig D."/>
            <person name="Lalanne C."/>
            <person name="Gautier V."/>
            <person name="Ament-Velasquez S.L."/>
            <person name="Kruys A."/>
            <person name="Hutchinson M.I."/>
            <person name="Powell A.J."/>
            <person name="Barry K."/>
            <person name="Miller A.N."/>
            <person name="Grigoriev I.V."/>
            <person name="Debuchy R."/>
            <person name="Gladieux P."/>
            <person name="Thoren M.H."/>
            <person name="Johannesson H."/>
        </authorList>
    </citation>
    <scope>NUCLEOTIDE SEQUENCE</scope>
    <source>
        <strain evidence="3">CBS 141.50</strain>
    </source>
</reference>
<sequence>MAEVAAAAIAAEQAVATGVEAAAAVAIAAPTLPLKISLTHLPNPAPEGSPHPALARSHHTLTVLNNKAYIFGGQDPSGALCPPGIHTLTLPPSKTTIDPTTASEGTTNIRDSNTLNNTANTASTYTTTYTCYPPYSLQDASTGETLVPLPRADHAACARGRRYLLIHGGRTTTSDGYNKPVDEGNDIWQWDSQELTWSRLRGDSQLGKTMRPRWRHWMVGDGEQGFLVVVGGKGGGGGGEGEGLEREVWMYDFESMVWTDLPAVPGRPLAVAYADGRVYAIASGEKGVGKGGRTELGGVVYYLDMKESATEREKPGSLLWETVTYPANPLAPGPQPRAGGALVPLSTGHGREYLVYLFGRSEGSPAVGAGEKYYSDIWTLQLPAHRRSAAAVKDTIREKLPRVESNEFRWAEAEIVPTEQLAEGGKVHPGPIAVFAVDSCLDGRGVVLWGGTNAKGEKQADGWVLRLAHGYADRDRYE</sequence>
<gene>
    <name evidence="3" type="ORF">C8A04DRAFT_37432</name>
</gene>
<keyword evidence="4" id="KW-1185">Reference proteome</keyword>
<dbReference type="PANTHER" id="PTHR47435">
    <property type="entry name" value="KELCH REPEAT PROTEIN (AFU_ORTHOLOGUE AFUA_5G12780)"/>
    <property type="match status" value="1"/>
</dbReference>
<dbReference type="RefSeq" id="XP_062636792.1">
    <property type="nucleotide sequence ID" value="XM_062783873.1"/>
</dbReference>
<keyword evidence="1" id="KW-0677">Repeat</keyword>
<evidence type="ECO:0008006" key="5">
    <source>
        <dbReference type="Google" id="ProtNLM"/>
    </source>
</evidence>
<comment type="caution">
    <text evidence="3">The sequence shown here is derived from an EMBL/GenBank/DDBJ whole genome shotgun (WGS) entry which is preliminary data.</text>
</comment>
<protein>
    <recommendedName>
        <fullName evidence="5">Galactose oxidase</fullName>
    </recommendedName>
</protein>
<organism evidence="3 4">
    <name type="scientific">Dichotomopilus funicola</name>
    <dbReference type="NCBI Taxonomy" id="1934379"/>
    <lineage>
        <taxon>Eukaryota</taxon>
        <taxon>Fungi</taxon>
        <taxon>Dikarya</taxon>
        <taxon>Ascomycota</taxon>
        <taxon>Pezizomycotina</taxon>
        <taxon>Sordariomycetes</taxon>
        <taxon>Sordariomycetidae</taxon>
        <taxon>Sordariales</taxon>
        <taxon>Chaetomiaceae</taxon>
        <taxon>Dichotomopilus</taxon>
    </lineage>
</organism>
<reference evidence="3" key="1">
    <citation type="journal article" date="2023" name="Mol. Phylogenet. Evol.">
        <title>Genome-scale phylogeny and comparative genomics of the fungal order Sordariales.</title>
        <authorList>
            <person name="Hensen N."/>
            <person name="Bonometti L."/>
            <person name="Westerberg I."/>
            <person name="Brannstrom I.O."/>
            <person name="Guillou S."/>
            <person name="Cros-Aarteil S."/>
            <person name="Calhoun S."/>
            <person name="Haridas S."/>
            <person name="Kuo A."/>
            <person name="Mondo S."/>
            <person name="Pangilinan J."/>
            <person name="Riley R."/>
            <person name="LaButti K."/>
            <person name="Andreopoulos B."/>
            <person name="Lipzen A."/>
            <person name="Chen C."/>
            <person name="Yan M."/>
            <person name="Daum C."/>
            <person name="Ng V."/>
            <person name="Clum A."/>
            <person name="Steindorff A."/>
            <person name="Ohm R.A."/>
            <person name="Martin F."/>
            <person name="Silar P."/>
            <person name="Natvig D.O."/>
            <person name="Lalanne C."/>
            <person name="Gautier V."/>
            <person name="Ament-Velasquez S.L."/>
            <person name="Kruys A."/>
            <person name="Hutchinson M.I."/>
            <person name="Powell A.J."/>
            <person name="Barry K."/>
            <person name="Miller A.N."/>
            <person name="Grigoriev I.V."/>
            <person name="Debuchy R."/>
            <person name="Gladieux P."/>
            <person name="Hiltunen Thoren M."/>
            <person name="Johannesson H."/>
        </authorList>
    </citation>
    <scope>NUCLEOTIDE SEQUENCE</scope>
    <source>
        <strain evidence="3">CBS 141.50</strain>
    </source>
</reference>
<name>A0AAN6ZNC0_9PEZI</name>
<evidence type="ECO:0000313" key="3">
    <source>
        <dbReference type="EMBL" id="KAK4143421.1"/>
    </source>
</evidence>
<accession>A0AAN6ZNC0</accession>
<dbReference type="PANTHER" id="PTHR47435:SF10">
    <property type="entry name" value="TIP ELONGATION ABERRANT PROTEIN 3"/>
    <property type="match status" value="1"/>
</dbReference>
<keyword evidence="2" id="KW-0408">Iron</keyword>
<dbReference type="AlphaFoldDB" id="A0AAN6ZNC0"/>
<evidence type="ECO:0000313" key="4">
    <source>
        <dbReference type="Proteomes" id="UP001302676"/>
    </source>
</evidence>
<dbReference type="GeneID" id="87820486"/>
<evidence type="ECO:0000256" key="2">
    <source>
        <dbReference type="ARBA" id="ARBA00023004"/>
    </source>
</evidence>
<dbReference type="EMBL" id="MU853586">
    <property type="protein sequence ID" value="KAK4143421.1"/>
    <property type="molecule type" value="Genomic_DNA"/>
</dbReference>
<dbReference type="Proteomes" id="UP001302676">
    <property type="component" value="Unassembled WGS sequence"/>
</dbReference>
<dbReference type="SUPFAM" id="SSF117281">
    <property type="entry name" value="Kelch motif"/>
    <property type="match status" value="1"/>
</dbReference>
<evidence type="ECO:0000256" key="1">
    <source>
        <dbReference type="ARBA" id="ARBA00022737"/>
    </source>
</evidence>
<dbReference type="GO" id="GO:0019760">
    <property type="term" value="P:glucosinolate metabolic process"/>
    <property type="evidence" value="ECO:0007669"/>
    <property type="project" value="UniProtKB-ARBA"/>
</dbReference>
<dbReference type="Gene3D" id="2.120.10.80">
    <property type="entry name" value="Kelch-type beta propeller"/>
    <property type="match status" value="1"/>
</dbReference>
<dbReference type="InterPro" id="IPR015915">
    <property type="entry name" value="Kelch-typ_b-propeller"/>
</dbReference>
<proteinExistence type="predicted"/>